<dbReference type="Pfam" id="PF12697">
    <property type="entry name" value="Abhydrolase_6"/>
    <property type="match status" value="1"/>
</dbReference>
<dbReference type="KEGG" id="theu:HPC62_08145"/>
<feature type="domain" description="AB hydrolase-1" evidence="1">
    <location>
        <begin position="34"/>
        <end position="285"/>
    </location>
</feature>
<evidence type="ECO:0000259" key="1">
    <source>
        <dbReference type="Pfam" id="PF12697"/>
    </source>
</evidence>
<dbReference type="AlphaFoldDB" id="A0A6M8B4J4"/>
<dbReference type="SUPFAM" id="SSF53474">
    <property type="entry name" value="alpha/beta-Hydrolases"/>
    <property type="match status" value="1"/>
</dbReference>
<evidence type="ECO:0000313" key="2">
    <source>
        <dbReference type="EMBL" id="QKD82169.1"/>
    </source>
</evidence>
<dbReference type="GO" id="GO:0016787">
    <property type="term" value="F:hydrolase activity"/>
    <property type="evidence" value="ECO:0007669"/>
    <property type="project" value="UniProtKB-KW"/>
</dbReference>
<dbReference type="RefSeq" id="WP_172354707.1">
    <property type="nucleotide sequence ID" value="NZ_CP053661.1"/>
</dbReference>
<dbReference type="InterPro" id="IPR000639">
    <property type="entry name" value="Epox_hydrolase-like"/>
</dbReference>
<sequence>MPLTQTHPVSTHTWQWRSFPIRYQQAGETGVPMLLVHGFGASSDHWRKNLPVLADTNRVFAIDLIGFGYSAKPAPGEAIQYTFETWGQQLLDFCHEVIGEPALLVGNSIGCVAALQAAVLEPEWVRGVAMLDCSLRMLHDRKRATLPWYRRFGSVWLQQVLGNRAIGQFFFSQIAQPKTVRKVLLQAYGRKDAVTDELVDLLLKPAFEPGAVDVFLAFIRYSQGPLAEDLLPQVTCPVLVLWGTEDPWEPIALGREFANYPCVQDFIPLDGLGHCPQDEAPEVVNPILQRWAAVF</sequence>
<evidence type="ECO:0000313" key="3">
    <source>
        <dbReference type="Proteomes" id="UP000505210"/>
    </source>
</evidence>
<keyword evidence="2" id="KW-0378">Hydrolase</keyword>
<organism evidence="2 3">
    <name type="scientific">Thermoleptolyngbya sichuanensis A183</name>
    <dbReference type="NCBI Taxonomy" id="2737172"/>
    <lineage>
        <taxon>Bacteria</taxon>
        <taxon>Bacillati</taxon>
        <taxon>Cyanobacteriota</taxon>
        <taxon>Cyanophyceae</taxon>
        <taxon>Oculatellales</taxon>
        <taxon>Oculatellaceae</taxon>
        <taxon>Thermoleptolyngbya</taxon>
        <taxon>Thermoleptolyngbya sichuanensis</taxon>
    </lineage>
</organism>
<proteinExistence type="predicted"/>
<gene>
    <name evidence="2" type="ORF">HPC62_08145</name>
</gene>
<keyword evidence="3" id="KW-1185">Reference proteome</keyword>
<protein>
    <submittedName>
        <fullName evidence="2">Alpha/beta fold hydrolase</fullName>
    </submittedName>
</protein>
<dbReference type="InterPro" id="IPR029058">
    <property type="entry name" value="AB_hydrolase_fold"/>
</dbReference>
<dbReference type="PANTHER" id="PTHR46438:SF12">
    <property type="entry name" value="ALPHA_BETA-HYDROLASES SUPERFAMILY PROTEIN"/>
    <property type="match status" value="1"/>
</dbReference>
<dbReference type="Gene3D" id="3.40.50.1820">
    <property type="entry name" value="alpha/beta hydrolase"/>
    <property type="match status" value="1"/>
</dbReference>
<dbReference type="PRINTS" id="PR00412">
    <property type="entry name" value="EPOXHYDRLASE"/>
</dbReference>
<reference evidence="2 3" key="1">
    <citation type="submission" date="2020-05" db="EMBL/GenBank/DDBJ databases">
        <title>Complete genome sequence of of a novel Thermoleptolyngbya strain isolated from hot springs of Ganzi, Sichuan China.</title>
        <authorList>
            <person name="Tang J."/>
            <person name="Daroch M."/>
            <person name="Li L."/>
            <person name="Waleron K."/>
            <person name="Waleron M."/>
            <person name="Waleron M."/>
        </authorList>
    </citation>
    <scope>NUCLEOTIDE SEQUENCE [LARGE SCALE GENOMIC DNA]</scope>
    <source>
        <strain evidence="2 3">PKUAC-SCTA183</strain>
    </source>
</reference>
<dbReference type="Proteomes" id="UP000505210">
    <property type="component" value="Chromosome"/>
</dbReference>
<dbReference type="EMBL" id="CP053661">
    <property type="protein sequence ID" value="QKD82169.1"/>
    <property type="molecule type" value="Genomic_DNA"/>
</dbReference>
<dbReference type="PRINTS" id="PR00111">
    <property type="entry name" value="ABHYDROLASE"/>
</dbReference>
<dbReference type="InterPro" id="IPR000073">
    <property type="entry name" value="AB_hydrolase_1"/>
</dbReference>
<accession>A0A6M8B4J4</accession>
<name>A0A6M8B4J4_9CYAN</name>
<dbReference type="PANTHER" id="PTHR46438">
    <property type="entry name" value="ALPHA/BETA-HYDROLASES SUPERFAMILY PROTEIN"/>
    <property type="match status" value="1"/>
</dbReference>